<feature type="transmembrane region" description="Helical" evidence="1">
    <location>
        <begin position="150"/>
        <end position="172"/>
    </location>
</feature>
<dbReference type="InterPro" id="IPR002798">
    <property type="entry name" value="SpoIIM-like"/>
</dbReference>
<reference evidence="2" key="1">
    <citation type="journal article" date="2014" name="J. Biosci. Bioeng.">
        <title>Biological function of a DUF95 superfamily protein involved in the biosynthesis of a circular bacteriocin, leucocyclicin Q.</title>
        <authorList>
            <person name="Mu F."/>
            <person name="Masuda Y."/>
            <person name="Zendo T."/>
            <person name="Ono H."/>
            <person name="Kitagawa H."/>
            <person name="Ito H."/>
            <person name="Nakayama J."/>
            <person name="Sonomoto K."/>
        </authorList>
    </citation>
    <scope>NUCLEOTIDE SEQUENCE</scope>
    <source>
        <strain evidence="2">TK41401</strain>
    </source>
</reference>
<organism evidence="2">
    <name type="scientific">Leuconostoc mesenteroides</name>
    <dbReference type="NCBI Taxonomy" id="1245"/>
    <lineage>
        <taxon>Bacteria</taxon>
        <taxon>Bacillati</taxon>
        <taxon>Bacillota</taxon>
        <taxon>Bacilli</taxon>
        <taxon>Lactobacillales</taxon>
        <taxon>Lactobacillaceae</taxon>
        <taxon>Leuconostoc</taxon>
    </lineage>
</organism>
<accession>A0A068Q6J7</accession>
<dbReference type="Pfam" id="PF01944">
    <property type="entry name" value="SpoIIM"/>
    <property type="match status" value="1"/>
</dbReference>
<sequence>MNMTNRSTLIRIIALIVVFVLSVLIGIYTGSNFNFHTATNIKSDNVGLHGVIVYFVHNGLLLLIPLISVFIFGIIAPVFLVSQAVVIGIFVGVSMYNGLSILDITVRMSHGLFEIPAMMLATWIGTFYVYKYNEPFSDFWKRVRKRVLVVYVLVGISAICEACFTPILIRWLNNG</sequence>
<feature type="transmembrane region" description="Helical" evidence="1">
    <location>
        <begin position="51"/>
        <end position="72"/>
    </location>
</feature>
<feature type="transmembrane region" description="Helical" evidence="1">
    <location>
        <begin position="111"/>
        <end position="130"/>
    </location>
</feature>
<proteinExistence type="predicted"/>
<protein>
    <submittedName>
        <fullName evidence="2">Immunity protein</fullName>
    </submittedName>
</protein>
<evidence type="ECO:0000313" key="2">
    <source>
        <dbReference type="EMBL" id="BAP16067.1"/>
    </source>
</evidence>
<dbReference type="EMBL" id="AB795997">
    <property type="protein sequence ID" value="BAP16067.1"/>
    <property type="molecule type" value="Genomic_DNA"/>
</dbReference>
<name>A0A068Q6J7_LEUME</name>
<keyword evidence="1" id="KW-0812">Transmembrane</keyword>
<dbReference type="AlphaFoldDB" id="A0A068Q6J7"/>
<keyword evidence="1" id="KW-0472">Membrane</keyword>
<keyword evidence="1" id="KW-1133">Transmembrane helix</keyword>
<evidence type="ECO:0000256" key="1">
    <source>
        <dbReference type="SAM" id="Phobius"/>
    </source>
</evidence>
<feature type="transmembrane region" description="Helical" evidence="1">
    <location>
        <begin position="12"/>
        <end position="31"/>
    </location>
</feature>
<feature type="transmembrane region" description="Helical" evidence="1">
    <location>
        <begin position="79"/>
        <end position="99"/>
    </location>
</feature>
<gene>
    <name evidence="2" type="primary">lcyD</name>
</gene>